<evidence type="ECO:0000313" key="9">
    <source>
        <dbReference type="Proteomes" id="UP000179334"/>
    </source>
</evidence>
<evidence type="ECO:0000313" key="8">
    <source>
        <dbReference type="EMBL" id="OGI37332.1"/>
    </source>
</evidence>
<evidence type="ECO:0000259" key="7">
    <source>
        <dbReference type="PROSITE" id="PS51296"/>
    </source>
</evidence>
<name>A0A1F6SWK2_9PROT</name>
<comment type="similarity">
    <text evidence="6">Belongs to the bacterial ring-hydroxylating dioxygenase ferredoxin component family.</text>
</comment>
<dbReference type="EMBL" id="MFSR01000094">
    <property type="protein sequence ID" value="OGI37332.1"/>
    <property type="molecule type" value="Genomic_DNA"/>
</dbReference>
<organism evidence="8 9">
    <name type="scientific">Candidatus Muproteobacteria bacterium RBG_16_64_10</name>
    <dbReference type="NCBI Taxonomy" id="1817757"/>
    <lineage>
        <taxon>Bacteria</taxon>
        <taxon>Pseudomonadati</taxon>
        <taxon>Pseudomonadota</taxon>
        <taxon>Candidatus Muproteobacteria</taxon>
    </lineage>
</organism>
<dbReference type="Gene3D" id="2.102.10.10">
    <property type="entry name" value="Rieske [2Fe-2S] iron-sulphur domain"/>
    <property type="match status" value="1"/>
</dbReference>
<dbReference type="InterPro" id="IPR003779">
    <property type="entry name" value="CMD-like"/>
</dbReference>
<dbReference type="InterPro" id="IPR029032">
    <property type="entry name" value="AhpD-like"/>
</dbReference>
<keyword evidence="2" id="KW-0479">Metal-binding</keyword>
<keyword evidence="4" id="KW-0411">Iron-sulfur</keyword>
<comment type="cofactor">
    <cofactor evidence="5">
        <name>[2Fe-2S] cluster</name>
        <dbReference type="ChEBI" id="CHEBI:190135"/>
    </cofactor>
</comment>
<dbReference type="Proteomes" id="UP000179334">
    <property type="component" value="Unassembled WGS sequence"/>
</dbReference>
<dbReference type="PANTHER" id="PTHR21496:SF0">
    <property type="entry name" value="RIESKE DOMAIN-CONTAINING PROTEIN"/>
    <property type="match status" value="1"/>
</dbReference>
<dbReference type="Pfam" id="PF00355">
    <property type="entry name" value="Rieske"/>
    <property type="match status" value="1"/>
</dbReference>
<proteinExistence type="inferred from homology"/>
<dbReference type="InterPro" id="IPR036922">
    <property type="entry name" value="Rieske_2Fe-2S_sf"/>
</dbReference>
<dbReference type="InterPro" id="IPR017941">
    <property type="entry name" value="Rieske_2Fe-2S"/>
</dbReference>
<dbReference type="GO" id="GO:0051920">
    <property type="term" value="F:peroxiredoxin activity"/>
    <property type="evidence" value="ECO:0007669"/>
    <property type="project" value="InterPro"/>
</dbReference>
<dbReference type="PROSITE" id="PS51296">
    <property type="entry name" value="RIESKE"/>
    <property type="match status" value="1"/>
</dbReference>
<evidence type="ECO:0000256" key="5">
    <source>
        <dbReference type="ARBA" id="ARBA00034078"/>
    </source>
</evidence>
<accession>A0A1F6SWK2</accession>
<evidence type="ECO:0000256" key="4">
    <source>
        <dbReference type="ARBA" id="ARBA00023014"/>
    </source>
</evidence>
<evidence type="ECO:0000256" key="6">
    <source>
        <dbReference type="ARBA" id="ARBA00038001"/>
    </source>
</evidence>
<feature type="domain" description="Rieske" evidence="7">
    <location>
        <begin position="111"/>
        <end position="206"/>
    </location>
</feature>
<dbReference type="GO" id="GO:0046872">
    <property type="term" value="F:metal ion binding"/>
    <property type="evidence" value="ECO:0007669"/>
    <property type="project" value="UniProtKB-KW"/>
</dbReference>
<evidence type="ECO:0000256" key="2">
    <source>
        <dbReference type="ARBA" id="ARBA00022723"/>
    </source>
</evidence>
<evidence type="ECO:0000256" key="1">
    <source>
        <dbReference type="ARBA" id="ARBA00022714"/>
    </source>
</evidence>
<dbReference type="SUPFAM" id="SSF50022">
    <property type="entry name" value="ISP domain"/>
    <property type="match status" value="1"/>
</dbReference>
<comment type="caution">
    <text evidence="8">The sequence shown here is derived from an EMBL/GenBank/DDBJ whole genome shotgun (WGS) entry which is preliminary data.</text>
</comment>
<gene>
    <name evidence="8" type="ORF">A2V91_05605</name>
</gene>
<dbReference type="PANTHER" id="PTHR21496">
    <property type="entry name" value="FERREDOXIN-RELATED"/>
    <property type="match status" value="1"/>
</dbReference>
<dbReference type="SUPFAM" id="SSF69118">
    <property type="entry name" value="AhpD-like"/>
    <property type="match status" value="1"/>
</dbReference>
<dbReference type="Pfam" id="PF02627">
    <property type="entry name" value="CMD"/>
    <property type="match status" value="1"/>
</dbReference>
<protein>
    <submittedName>
        <fullName evidence="8">Carboxymuconolactone decarboxylase</fullName>
    </submittedName>
</protein>
<sequence>MSDALEYLAKARPQAMTAYFKFLKETGKSLDPKTRALITLITKVATQTENGFRQYLIRAREAGCAPNEILDAVLHAFPALGLTKIVWAVDILLSMDIPEFRPEYLDAAAAWHELLPTDKIADGQVTYAAADERNLFIYRAGGETKVYDSRCPHQTTNIPHLALEGLKLTCPKHQWAFDIKTGKCVEKGNRPLKQFETKVENGKLYARW</sequence>
<keyword evidence="1" id="KW-0001">2Fe-2S</keyword>
<dbReference type="Gene3D" id="1.20.1290.10">
    <property type="entry name" value="AhpD-like"/>
    <property type="match status" value="1"/>
</dbReference>
<keyword evidence="3" id="KW-0408">Iron</keyword>
<dbReference type="AlphaFoldDB" id="A0A1F6SWK2"/>
<dbReference type="GO" id="GO:0051537">
    <property type="term" value="F:2 iron, 2 sulfur cluster binding"/>
    <property type="evidence" value="ECO:0007669"/>
    <property type="project" value="UniProtKB-KW"/>
</dbReference>
<reference evidence="8 9" key="1">
    <citation type="journal article" date="2016" name="Nat. Commun.">
        <title>Thousands of microbial genomes shed light on interconnected biogeochemical processes in an aquifer system.</title>
        <authorList>
            <person name="Anantharaman K."/>
            <person name="Brown C.T."/>
            <person name="Hug L.A."/>
            <person name="Sharon I."/>
            <person name="Castelle C.J."/>
            <person name="Probst A.J."/>
            <person name="Thomas B.C."/>
            <person name="Singh A."/>
            <person name="Wilkins M.J."/>
            <person name="Karaoz U."/>
            <person name="Brodie E.L."/>
            <person name="Williams K.H."/>
            <person name="Hubbard S.S."/>
            <person name="Banfield J.F."/>
        </authorList>
    </citation>
    <scope>NUCLEOTIDE SEQUENCE [LARGE SCALE GENOMIC DNA]</scope>
</reference>
<evidence type="ECO:0000256" key="3">
    <source>
        <dbReference type="ARBA" id="ARBA00023004"/>
    </source>
</evidence>
<dbReference type="CDD" id="cd03467">
    <property type="entry name" value="Rieske"/>
    <property type="match status" value="1"/>
</dbReference>